<dbReference type="AlphaFoldDB" id="A0A139XDR1"/>
<evidence type="ECO:0000313" key="1">
    <source>
        <dbReference type="EMBL" id="KYC42837.1"/>
    </source>
</evidence>
<organism evidence="1 2">
    <name type="scientific">Scytonema hofmannii PCC 7110</name>
    <dbReference type="NCBI Taxonomy" id="128403"/>
    <lineage>
        <taxon>Bacteria</taxon>
        <taxon>Bacillati</taxon>
        <taxon>Cyanobacteriota</taxon>
        <taxon>Cyanophyceae</taxon>
        <taxon>Nostocales</taxon>
        <taxon>Scytonemataceae</taxon>
        <taxon>Scytonema</taxon>
    </lineage>
</organism>
<evidence type="ECO:0000313" key="2">
    <source>
        <dbReference type="Proteomes" id="UP000076925"/>
    </source>
</evidence>
<reference evidence="1 2" key="1">
    <citation type="journal article" date="2013" name="Genome Biol. Evol.">
        <title>Genomes of Stigonematalean cyanobacteria (subsection V) and the evolution of oxygenic photosynthesis from prokaryotes to plastids.</title>
        <authorList>
            <person name="Dagan T."/>
            <person name="Roettger M."/>
            <person name="Stucken K."/>
            <person name="Landan G."/>
            <person name="Koch R."/>
            <person name="Major P."/>
            <person name="Gould S.B."/>
            <person name="Goremykin V.V."/>
            <person name="Rippka R."/>
            <person name="Tandeau de Marsac N."/>
            <person name="Gugger M."/>
            <person name="Lockhart P.J."/>
            <person name="Allen J.F."/>
            <person name="Brune I."/>
            <person name="Maus I."/>
            <person name="Puhler A."/>
            <person name="Martin W.F."/>
        </authorList>
    </citation>
    <scope>NUCLEOTIDE SEQUENCE [LARGE SCALE GENOMIC DNA]</scope>
    <source>
        <strain evidence="1 2">PCC 7110</strain>
    </source>
</reference>
<proteinExistence type="predicted"/>
<comment type="caution">
    <text evidence="1">The sequence shown here is derived from an EMBL/GenBank/DDBJ whole genome shotgun (WGS) entry which is preliminary data.</text>
</comment>
<name>A0A139XDR1_9CYAN</name>
<keyword evidence="2" id="KW-1185">Reference proteome</keyword>
<sequence>MDFMLSLYVVTTILNKIRRLALEKRQLWLILKQRSHHPFDGLEMLGQQAPLLLDEEFLRLAFFNYLSTWCAKFNNADVARRQSIRGANLF</sequence>
<accession>A0A139XDR1</accession>
<dbReference type="Proteomes" id="UP000076925">
    <property type="component" value="Unassembled WGS sequence"/>
</dbReference>
<protein>
    <submittedName>
        <fullName evidence="1">Uncharacterized protein</fullName>
    </submittedName>
</protein>
<dbReference type="EMBL" id="ANNX02000016">
    <property type="protein sequence ID" value="KYC42837.1"/>
    <property type="molecule type" value="Genomic_DNA"/>
</dbReference>
<gene>
    <name evidence="1" type="ORF">WA1_11975</name>
</gene>